<proteinExistence type="predicted"/>
<evidence type="ECO:0000313" key="2">
    <source>
        <dbReference type="Proteomes" id="UP001165583"/>
    </source>
</evidence>
<dbReference type="Proteomes" id="UP001165583">
    <property type="component" value="Unassembled WGS sequence"/>
</dbReference>
<sequence length="74" mass="7965">MTAQIVPFPDRSAILIDNPERGGWEVEPYLCPAAAGRGHWFSDFIEAHDYAEELARAAGTSIVIMCDITGGDAA</sequence>
<gene>
    <name evidence="1" type="ORF">NZK81_17650</name>
</gene>
<accession>A0ABT2I995</accession>
<protein>
    <submittedName>
        <fullName evidence="1">Uncharacterized protein</fullName>
    </submittedName>
</protein>
<keyword evidence="2" id="KW-1185">Reference proteome</keyword>
<comment type="caution">
    <text evidence="1">The sequence shown here is derived from an EMBL/GenBank/DDBJ whole genome shotgun (WGS) entry which is preliminary data.</text>
</comment>
<name>A0ABT2I995_9SPHN</name>
<organism evidence="1 2">
    <name type="scientific">Novosphingobium mangrovi</name>
    <name type="common">ex Huang et al. 2023</name>
    <dbReference type="NCBI Taxonomy" id="2976432"/>
    <lineage>
        <taxon>Bacteria</taxon>
        <taxon>Pseudomonadati</taxon>
        <taxon>Pseudomonadota</taxon>
        <taxon>Alphaproteobacteria</taxon>
        <taxon>Sphingomonadales</taxon>
        <taxon>Sphingomonadaceae</taxon>
        <taxon>Novosphingobium</taxon>
    </lineage>
</organism>
<dbReference type="RefSeq" id="WP_260047396.1">
    <property type="nucleotide sequence ID" value="NZ_JANZXA010000013.1"/>
</dbReference>
<evidence type="ECO:0000313" key="1">
    <source>
        <dbReference type="EMBL" id="MCT2401378.1"/>
    </source>
</evidence>
<dbReference type="EMBL" id="JANZXA010000013">
    <property type="protein sequence ID" value="MCT2401378.1"/>
    <property type="molecule type" value="Genomic_DNA"/>
</dbReference>
<reference evidence="1" key="1">
    <citation type="submission" date="2022-09" db="EMBL/GenBank/DDBJ databases">
        <title>Novosphingobium sp. Nov., a polycyclic aromatic hydrocarbon-degrading bacterium isolated form mangrove sediments in HongKong.</title>
        <authorList>
            <person name="Hu Z."/>
        </authorList>
    </citation>
    <scope>NUCLEOTIDE SEQUENCE</scope>
    <source>
        <strain evidence="1">HK4-1</strain>
    </source>
</reference>